<dbReference type="RefSeq" id="WP_023927926.1">
    <property type="nucleotide sequence ID" value="NZ_KI669454.1"/>
</dbReference>
<dbReference type="Gene3D" id="2.40.50.1070">
    <property type="match status" value="1"/>
</dbReference>
<feature type="active site" description="Nucleophile" evidence="5">
    <location>
        <position position="450"/>
    </location>
</feature>
<keyword evidence="1 5" id="KW-0489">Methyltransferase</keyword>
<evidence type="ECO:0000313" key="7">
    <source>
        <dbReference type="Proteomes" id="UP000018731"/>
    </source>
</evidence>
<dbReference type="PANTHER" id="PTHR47790">
    <property type="entry name" value="TRNA/TMRNA (URACIL-C(5))-METHYLTRANSFERASE"/>
    <property type="match status" value="1"/>
</dbReference>
<evidence type="ECO:0000256" key="4">
    <source>
        <dbReference type="ARBA" id="ARBA00022694"/>
    </source>
</evidence>
<dbReference type="Gene3D" id="3.40.50.150">
    <property type="entry name" value="Vaccinia Virus protein VP39"/>
    <property type="match status" value="2"/>
</dbReference>
<evidence type="ECO:0000256" key="2">
    <source>
        <dbReference type="ARBA" id="ARBA00022679"/>
    </source>
</evidence>
<keyword evidence="7" id="KW-1185">Reference proteome</keyword>
<feature type="binding site" evidence="5">
    <location>
        <position position="259"/>
    </location>
    <ligand>
        <name>S-adenosyl-L-methionine</name>
        <dbReference type="ChEBI" id="CHEBI:59789"/>
    </ligand>
</feature>
<dbReference type="EMBL" id="AZJI01000005">
    <property type="protein sequence ID" value="ETD23396.1"/>
    <property type="molecule type" value="Genomic_DNA"/>
</dbReference>
<keyword evidence="4" id="KW-0819">tRNA processing</keyword>
<dbReference type="PROSITE" id="PS51687">
    <property type="entry name" value="SAM_MT_RNA_M5U"/>
    <property type="match status" value="1"/>
</dbReference>
<dbReference type="InterPro" id="IPR010280">
    <property type="entry name" value="U5_MeTrfase_fam"/>
</dbReference>
<evidence type="ECO:0000313" key="6">
    <source>
        <dbReference type="EMBL" id="ETD23396.1"/>
    </source>
</evidence>
<keyword evidence="3 5" id="KW-0949">S-adenosyl-L-methionine</keyword>
<dbReference type="HAMAP" id="MF_01011">
    <property type="entry name" value="RNA_methyltr_TrmA"/>
    <property type="match status" value="1"/>
</dbReference>
<feature type="binding site" evidence="5">
    <location>
        <position position="288"/>
    </location>
    <ligand>
        <name>S-adenosyl-L-methionine</name>
        <dbReference type="ChEBI" id="CHEBI:59789"/>
    </ligand>
</feature>
<dbReference type="Proteomes" id="UP000018731">
    <property type="component" value="Unassembled WGS sequence"/>
</dbReference>
<protein>
    <submittedName>
        <fullName evidence="6">tRNA (Uracil-5-)-methyltransferase</fullName>
    </submittedName>
</protein>
<accession>V8C9H6</accession>
<dbReference type="Pfam" id="PF05958">
    <property type="entry name" value="tRNA_U5-meth_tr"/>
    <property type="match status" value="3"/>
</dbReference>
<dbReference type="GO" id="GO:0000049">
    <property type="term" value="F:tRNA binding"/>
    <property type="evidence" value="ECO:0007669"/>
    <property type="project" value="TreeGrafter"/>
</dbReference>
<dbReference type="SUPFAM" id="SSF53335">
    <property type="entry name" value="S-adenosyl-L-methionine-dependent methyltransferases"/>
    <property type="match status" value="1"/>
</dbReference>
<dbReference type="PATRIC" id="fig|1357400.3.peg.1615"/>
<dbReference type="STRING" id="1357400.HMPREF2086_01198"/>
<evidence type="ECO:0000256" key="5">
    <source>
        <dbReference type="PROSITE-ProRule" id="PRU01024"/>
    </source>
</evidence>
<evidence type="ECO:0000256" key="1">
    <source>
        <dbReference type="ARBA" id="ARBA00022603"/>
    </source>
</evidence>
<dbReference type="OrthoDB" id="9804590at2"/>
<comment type="caution">
    <text evidence="6">The sequence shown here is derived from an EMBL/GenBank/DDBJ whole genome shotgun (WGS) entry which is preliminary data.</text>
</comment>
<dbReference type="GO" id="GO:0005829">
    <property type="term" value="C:cytosol"/>
    <property type="evidence" value="ECO:0007669"/>
    <property type="project" value="TreeGrafter"/>
</dbReference>
<feature type="binding site" evidence="5">
    <location>
        <position position="309"/>
    </location>
    <ligand>
        <name>S-adenosyl-L-methionine</name>
        <dbReference type="ChEBI" id="CHEBI:59789"/>
    </ligand>
</feature>
<name>V8C9H6_9HELI</name>
<evidence type="ECO:0000256" key="3">
    <source>
        <dbReference type="ARBA" id="ARBA00022691"/>
    </source>
</evidence>
<dbReference type="eggNOG" id="COG2265">
    <property type="taxonomic scope" value="Bacteria"/>
</dbReference>
<sequence>MQNRNPFCPYLRKTPNKCGGCEIDAPYPTQLASKKERILELFGKDLNCANFRVFASPEVGYRARAEFRIYRESTANQSATAKNLAQIDLAMMSKQKTTKANPQKNLANKNQTNKSIKIPIKSCPILLPNISLALKSFIDLINDLARSENKQDYEVLSNKLYAIEALGVANPPFSTKTTNDLDFATQNSNSVILTLIYHKKLDKKWEQKAKELSQKLPQNLALIGRSKNQKITLQTDKLLESITLEKTYIFLRSEGRFSQPNAYINLLMINFVKDAIKSHKKEDLLELYCGEGNFCVSLASEFRRILATEVVKSSIPALRENAKNNGISNITALRLSGEESIEALEEKREFFRAREVDLKSFRFSHILIDPPRNGISGSNISQSEISGSEISISSVSASKKSGGEISSSAFSANQTNNKTSTKNAIKNPLQKAREMLDFIAKHDYIIYISCNPLSLKNDLSILLQTHKITHFGLFDQFPHTHHIESALILKKHQK</sequence>
<dbReference type="InterPro" id="IPR030391">
    <property type="entry name" value="MeTrfase_TrmA_CS"/>
</dbReference>
<dbReference type="GO" id="GO:0032259">
    <property type="term" value="P:methylation"/>
    <property type="evidence" value="ECO:0007669"/>
    <property type="project" value="UniProtKB-KW"/>
</dbReference>
<feature type="binding site" evidence="5">
    <location>
        <position position="369"/>
    </location>
    <ligand>
        <name>S-adenosyl-L-methionine</name>
        <dbReference type="ChEBI" id="CHEBI:59789"/>
    </ligand>
</feature>
<dbReference type="AlphaFoldDB" id="V8C9H6"/>
<dbReference type="HOGENOM" id="CLU_043022_1_0_7"/>
<keyword evidence="2 5" id="KW-0808">Transferase</keyword>
<dbReference type="PROSITE" id="PS01231">
    <property type="entry name" value="TRMA_2"/>
    <property type="match status" value="1"/>
</dbReference>
<organism evidence="6 7">
    <name type="scientific">Helicobacter macacae MIT 99-5501</name>
    <dbReference type="NCBI Taxonomy" id="1357400"/>
    <lineage>
        <taxon>Bacteria</taxon>
        <taxon>Pseudomonadati</taxon>
        <taxon>Campylobacterota</taxon>
        <taxon>Epsilonproteobacteria</taxon>
        <taxon>Campylobacterales</taxon>
        <taxon>Helicobacteraceae</taxon>
        <taxon>Helicobacter</taxon>
    </lineage>
</organism>
<dbReference type="GO" id="GO:0008033">
    <property type="term" value="P:tRNA processing"/>
    <property type="evidence" value="ECO:0007669"/>
    <property type="project" value="UniProtKB-KW"/>
</dbReference>
<dbReference type="GO" id="GO:0019843">
    <property type="term" value="F:rRNA binding"/>
    <property type="evidence" value="ECO:0007669"/>
    <property type="project" value="TreeGrafter"/>
</dbReference>
<dbReference type="GO" id="GO:0030697">
    <property type="term" value="F:tRNA (uracil(54)-C5)-methyltransferase activity, S-adenosyl methionine-dependent"/>
    <property type="evidence" value="ECO:0007669"/>
    <property type="project" value="InterPro"/>
</dbReference>
<dbReference type="PANTHER" id="PTHR47790:SF2">
    <property type="entry name" value="TRNA_TMRNA (URACIL-C(5))-METHYLTRANSFERASE"/>
    <property type="match status" value="1"/>
</dbReference>
<comment type="similarity">
    <text evidence="5">Belongs to the class I-like SAM-binding methyltransferase superfamily. RNA M5U methyltransferase family.</text>
</comment>
<reference evidence="6 7" key="1">
    <citation type="journal article" date="2014" name="Genome Announc.">
        <title>Draft genome sequences of six enterohepatic helicobacter species isolated from humans and one from rhesus macaques.</title>
        <authorList>
            <person name="Shen Z."/>
            <person name="Sheh A."/>
            <person name="Young S.K."/>
            <person name="Abouelliel A."/>
            <person name="Ward D.V."/>
            <person name="Earl A.M."/>
            <person name="Fox J.G."/>
        </authorList>
    </citation>
    <scope>NUCLEOTIDE SEQUENCE [LARGE SCALE GENOMIC DNA]</scope>
    <source>
        <strain evidence="6 7">MIT 99-5501</strain>
    </source>
</reference>
<dbReference type="InterPro" id="IPR029063">
    <property type="entry name" value="SAM-dependent_MTases_sf"/>
</dbReference>
<dbReference type="InterPro" id="IPR011869">
    <property type="entry name" value="TrmA_MeTrfase"/>
</dbReference>
<proteinExistence type="inferred from homology"/>
<gene>
    <name evidence="6" type="ORF">HMPREF2086_01198</name>
</gene>